<organism evidence="2 3">
    <name type="scientific">Robiginitalea marina</name>
    <dbReference type="NCBI Taxonomy" id="2954105"/>
    <lineage>
        <taxon>Bacteria</taxon>
        <taxon>Pseudomonadati</taxon>
        <taxon>Bacteroidota</taxon>
        <taxon>Flavobacteriia</taxon>
        <taxon>Flavobacteriales</taxon>
        <taxon>Flavobacteriaceae</taxon>
        <taxon>Robiginitalea</taxon>
    </lineage>
</organism>
<reference evidence="2 3" key="1">
    <citation type="submission" date="2022-06" db="EMBL/GenBank/DDBJ databases">
        <authorList>
            <person name="Xuan X."/>
        </authorList>
    </citation>
    <scope>NUCLEOTIDE SEQUENCE [LARGE SCALE GENOMIC DNA]</scope>
    <source>
        <strain evidence="2 3">2V75</strain>
    </source>
</reference>
<keyword evidence="1" id="KW-0472">Membrane</keyword>
<dbReference type="Proteomes" id="UP001206312">
    <property type="component" value="Unassembled WGS sequence"/>
</dbReference>
<feature type="transmembrane region" description="Helical" evidence="1">
    <location>
        <begin position="44"/>
        <end position="65"/>
    </location>
</feature>
<gene>
    <name evidence="2" type="ORF">NG653_11955</name>
</gene>
<comment type="caution">
    <text evidence="2">The sequence shown here is derived from an EMBL/GenBank/DDBJ whole genome shotgun (WGS) entry which is preliminary data.</text>
</comment>
<accession>A0ABT1B1S9</accession>
<protein>
    <recommendedName>
        <fullName evidence="4">DUF2178 domain-containing protein</fullName>
    </recommendedName>
</protein>
<evidence type="ECO:0000313" key="2">
    <source>
        <dbReference type="EMBL" id="MCO5725573.1"/>
    </source>
</evidence>
<dbReference type="EMBL" id="JAMXIB010000010">
    <property type="protein sequence ID" value="MCO5725573.1"/>
    <property type="molecule type" value="Genomic_DNA"/>
</dbReference>
<sequence length="132" mass="14515">MNQKVLKKKNLGRLAGWTLAWTVSTALAAFGTKFLWDGNQTLSALAILLNLAIGIGMVLANRRLLEGSDELEKKIQLESMALTLGLTLVVGIAYSLLDTANVIPWDAEISFLVIFMGLCYLTATVVNQKRYR</sequence>
<keyword evidence="3" id="KW-1185">Reference proteome</keyword>
<dbReference type="RefSeq" id="WP_252741944.1">
    <property type="nucleotide sequence ID" value="NZ_JAMXIB010000010.1"/>
</dbReference>
<evidence type="ECO:0000313" key="3">
    <source>
        <dbReference type="Proteomes" id="UP001206312"/>
    </source>
</evidence>
<feature type="transmembrane region" description="Helical" evidence="1">
    <location>
        <begin position="109"/>
        <end position="126"/>
    </location>
</feature>
<keyword evidence="1" id="KW-1133">Transmembrane helix</keyword>
<evidence type="ECO:0000256" key="1">
    <source>
        <dbReference type="SAM" id="Phobius"/>
    </source>
</evidence>
<name>A0ABT1B1S9_9FLAO</name>
<proteinExistence type="predicted"/>
<keyword evidence="1" id="KW-0812">Transmembrane</keyword>
<evidence type="ECO:0008006" key="4">
    <source>
        <dbReference type="Google" id="ProtNLM"/>
    </source>
</evidence>
<feature type="transmembrane region" description="Helical" evidence="1">
    <location>
        <begin position="77"/>
        <end position="97"/>
    </location>
</feature>